<dbReference type="Gene3D" id="3.40.50.720">
    <property type="entry name" value="NAD(P)-binding Rossmann-like Domain"/>
    <property type="match status" value="1"/>
</dbReference>
<dbReference type="InterPro" id="IPR036291">
    <property type="entry name" value="NAD(P)-bd_dom_sf"/>
</dbReference>
<comment type="similarity">
    <text evidence="1 3">Belongs to the short-chain dehydrogenases/reductases (SDR) family.</text>
</comment>
<dbReference type="PANTHER" id="PTHR42879:SF2">
    <property type="entry name" value="3-OXOACYL-[ACYL-CARRIER-PROTEIN] REDUCTASE FABG"/>
    <property type="match status" value="1"/>
</dbReference>
<gene>
    <name evidence="5" type="ORF">DW264_07050</name>
    <name evidence="6" type="ORF">DWZ31_06070</name>
    <name evidence="4" type="ORF">GCK47_01135</name>
</gene>
<protein>
    <submittedName>
        <fullName evidence="5">SDR family NAD(P)-dependent oxidoreductase</fullName>
    </submittedName>
</protein>
<keyword evidence="2" id="KW-0753">Steroid metabolism</keyword>
<evidence type="ECO:0000313" key="4">
    <source>
        <dbReference type="EMBL" id="MVQ44346.1"/>
    </source>
</evidence>
<comment type="caution">
    <text evidence="5">The sequence shown here is derived from an EMBL/GenBank/DDBJ whole genome shotgun (WGS) entry which is preliminary data.</text>
</comment>
<dbReference type="RefSeq" id="WP_118488413.1">
    <property type="nucleotide sequence ID" value="NZ_CACRUM010000083.1"/>
</dbReference>
<sequence>MTQKYTAIVTGASSGIGRAISEKLGVLGYEVFGIGRRFDTEEDRDIAGVLQCENDLKNAIFHPIICDLTDTDKLCAIVKQVTSEHTVKVLVNNAGAAYYGLHEELNPKKIQEMVRVNLEAPLILTQQLLRTLKKNGGYIINISSVTAKQPSPHGCAYAATKAGLASFSSSLFDEARKYGVKVTAVYPDMTETNLYRNADFTVGEEKESYLTPEEVAEAVEYVLTQREGIVIPELVLRPQFHRIRKKK</sequence>
<dbReference type="PANTHER" id="PTHR42879">
    <property type="entry name" value="3-OXOACYL-(ACYL-CARRIER-PROTEIN) REDUCTASE"/>
    <property type="match status" value="1"/>
</dbReference>
<evidence type="ECO:0000256" key="2">
    <source>
        <dbReference type="ARBA" id="ARBA00023221"/>
    </source>
</evidence>
<dbReference type="EMBL" id="QRQN01000005">
    <property type="protein sequence ID" value="RHN10351.1"/>
    <property type="molecule type" value="Genomic_DNA"/>
</dbReference>
<dbReference type="Pfam" id="PF00106">
    <property type="entry name" value="adh_short"/>
    <property type="match status" value="1"/>
</dbReference>
<dbReference type="CDD" id="cd05233">
    <property type="entry name" value="SDR_c"/>
    <property type="match status" value="1"/>
</dbReference>
<dbReference type="PRINTS" id="PR00081">
    <property type="entry name" value="GDHRDH"/>
</dbReference>
<reference evidence="7 8" key="1">
    <citation type="submission" date="2018-08" db="EMBL/GenBank/DDBJ databases">
        <title>A genome reference for cultivated species of the human gut microbiota.</title>
        <authorList>
            <person name="Zou Y."/>
            <person name="Xue W."/>
            <person name="Luo G."/>
        </authorList>
    </citation>
    <scope>NUCLEOTIDE SEQUENCE [LARGE SCALE GENOMIC DNA]</scope>
    <source>
        <strain evidence="6 7">AF31-21AC</strain>
        <strain evidence="5 8">AM22-21LB</strain>
    </source>
</reference>
<name>A0A1Q6SF39_9FIRM</name>
<organism evidence="5 8">
    <name type="scientific">Roseburia intestinalis</name>
    <dbReference type="NCBI Taxonomy" id="166486"/>
    <lineage>
        <taxon>Bacteria</taxon>
        <taxon>Bacillati</taxon>
        <taxon>Bacillota</taxon>
        <taxon>Clostridia</taxon>
        <taxon>Lachnospirales</taxon>
        <taxon>Lachnospiraceae</taxon>
        <taxon>Roseburia</taxon>
    </lineage>
</organism>
<evidence type="ECO:0000313" key="9">
    <source>
        <dbReference type="Proteomes" id="UP000479531"/>
    </source>
</evidence>
<evidence type="ECO:0000313" key="6">
    <source>
        <dbReference type="EMBL" id="RHN10351.1"/>
    </source>
</evidence>
<proteinExistence type="inferred from homology"/>
<evidence type="ECO:0000256" key="3">
    <source>
        <dbReference type="RuleBase" id="RU000363"/>
    </source>
</evidence>
<evidence type="ECO:0000313" key="5">
    <source>
        <dbReference type="EMBL" id="RHG29337.1"/>
    </source>
</evidence>
<evidence type="ECO:0000313" key="8">
    <source>
        <dbReference type="Proteomes" id="UP000284051"/>
    </source>
</evidence>
<dbReference type="Proteomes" id="UP000284051">
    <property type="component" value="Unassembled WGS sequence"/>
</dbReference>
<dbReference type="EMBL" id="WGGT01000001">
    <property type="protein sequence ID" value="MVQ44346.1"/>
    <property type="molecule type" value="Genomic_DNA"/>
</dbReference>
<evidence type="ECO:0000256" key="1">
    <source>
        <dbReference type="ARBA" id="ARBA00006484"/>
    </source>
</evidence>
<dbReference type="InterPro" id="IPR050259">
    <property type="entry name" value="SDR"/>
</dbReference>
<accession>A0A1Q6SF39</accession>
<keyword evidence="2" id="KW-0443">Lipid metabolism</keyword>
<dbReference type="Proteomes" id="UP000283586">
    <property type="component" value="Unassembled WGS sequence"/>
</dbReference>
<dbReference type="Proteomes" id="UP000479531">
    <property type="component" value="Unassembled WGS sequence"/>
</dbReference>
<evidence type="ECO:0000313" key="7">
    <source>
        <dbReference type="Proteomes" id="UP000283586"/>
    </source>
</evidence>
<dbReference type="AlphaFoldDB" id="A0A1Q6SF39"/>
<dbReference type="PRINTS" id="PR00080">
    <property type="entry name" value="SDRFAMILY"/>
</dbReference>
<dbReference type="GO" id="GO:0008202">
    <property type="term" value="P:steroid metabolic process"/>
    <property type="evidence" value="ECO:0007669"/>
    <property type="project" value="UniProtKB-KW"/>
</dbReference>
<dbReference type="EMBL" id="QRID01000005">
    <property type="protein sequence ID" value="RHG29337.1"/>
    <property type="molecule type" value="Genomic_DNA"/>
</dbReference>
<dbReference type="InterPro" id="IPR002347">
    <property type="entry name" value="SDR_fam"/>
</dbReference>
<dbReference type="SUPFAM" id="SSF51735">
    <property type="entry name" value="NAD(P)-binding Rossmann-fold domains"/>
    <property type="match status" value="1"/>
</dbReference>
<reference evidence="4 9" key="2">
    <citation type="submission" date="2019-10" db="EMBL/GenBank/DDBJ databases">
        <title>Roseburia spp. ameliorate alcoholic fatty liver via restoration of gut barrier function.</title>
        <authorList>
            <person name="Seo B."/>
            <person name="Ko G."/>
        </authorList>
    </citation>
    <scope>NUCLEOTIDE SEQUENCE [LARGE SCALE GENOMIC DNA]</scope>
    <source>
        <strain evidence="4 9">SNUG30017</strain>
    </source>
</reference>